<comment type="caution">
    <text evidence="3">The sequence shown here is derived from an EMBL/GenBank/DDBJ whole genome shotgun (WGS) entry which is preliminary data.</text>
</comment>
<feature type="coiled-coil region" evidence="1">
    <location>
        <begin position="266"/>
        <end position="297"/>
    </location>
</feature>
<evidence type="ECO:0000313" key="3">
    <source>
        <dbReference type="EMBL" id="KKP91333.1"/>
    </source>
</evidence>
<keyword evidence="1" id="KW-0175">Coiled coil</keyword>
<dbReference type="GO" id="GO:0016301">
    <property type="term" value="F:kinase activity"/>
    <property type="evidence" value="ECO:0007669"/>
    <property type="project" value="UniProtKB-KW"/>
</dbReference>
<dbReference type="AlphaFoldDB" id="A0A0G0DCW8"/>
<feature type="transmembrane region" description="Helical" evidence="2">
    <location>
        <begin position="151"/>
        <end position="170"/>
    </location>
</feature>
<organism evidence="3 4">
    <name type="scientific">candidate division WS6 bacterium GW2011_GWC1_36_11</name>
    <dbReference type="NCBI Taxonomy" id="1619090"/>
    <lineage>
        <taxon>Bacteria</taxon>
        <taxon>Candidatus Dojkabacteria</taxon>
    </lineage>
</organism>
<proteinExistence type="predicted"/>
<evidence type="ECO:0000256" key="2">
    <source>
        <dbReference type="SAM" id="Phobius"/>
    </source>
</evidence>
<accession>A0A0G0DCW8</accession>
<keyword evidence="3" id="KW-0808">Transferase</keyword>
<keyword evidence="2" id="KW-1133">Transmembrane helix</keyword>
<reference evidence="3 4" key="1">
    <citation type="journal article" date="2015" name="Nature">
        <title>rRNA introns, odd ribosomes, and small enigmatic genomes across a large radiation of phyla.</title>
        <authorList>
            <person name="Brown C.T."/>
            <person name="Hug L.A."/>
            <person name="Thomas B.C."/>
            <person name="Sharon I."/>
            <person name="Castelle C.J."/>
            <person name="Singh A."/>
            <person name="Wilkins M.J."/>
            <person name="Williams K.H."/>
            <person name="Banfield J.F."/>
        </authorList>
    </citation>
    <scope>NUCLEOTIDE SEQUENCE [LARGE SCALE GENOMIC DNA]</scope>
</reference>
<protein>
    <submittedName>
        <fullName evidence="3">Sensory box histidine kinase</fullName>
    </submittedName>
</protein>
<dbReference type="EMBL" id="LBRE01000032">
    <property type="protein sequence ID" value="KKP91333.1"/>
    <property type="molecule type" value="Genomic_DNA"/>
</dbReference>
<gene>
    <name evidence="3" type="ORF">UR96_C0032G0010</name>
</gene>
<feature type="transmembrane region" description="Helical" evidence="2">
    <location>
        <begin position="241"/>
        <end position="263"/>
    </location>
</feature>
<feature type="transmembrane region" description="Helical" evidence="2">
    <location>
        <begin position="70"/>
        <end position="88"/>
    </location>
</feature>
<name>A0A0G0DCW8_9BACT</name>
<sequence length="319" mass="36130">MEDKLPREHVDIQFLSLCVSLLAFLGLAYWAGDIVWFKDFQPFITLISGIFALFIGVIALLRYYTKQSSLNFLFIGIGFLGVGLLDIFQVVLDLGGIGNLFTGISTQVYPVTSVLSKTFLSVVMFISWLVSRKEGKSSKGRKKNETLLMGLVAGSFVLFIGVFIFLMIAGVVVDSLAVIIVGLVSLMFLILSLLGYLLNRGWVTDDFNYWIIFLISFLILSQVFYLPFFNLEYSNMMNLSVWARFFAYIGLLIGFLNSIYVMFQKEVSTQKELAKKNKQLDETKAKIEEAYLMLREEKWSLARSKGSVDKILKDVMGKK</sequence>
<keyword evidence="3" id="KW-0418">Kinase</keyword>
<keyword evidence="2" id="KW-0812">Transmembrane</keyword>
<evidence type="ECO:0000313" key="4">
    <source>
        <dbReference type="Proteomes" id="UP000034140"/>
    </source>
</evidence>
<feature type="transmembrane region" description="Helical" evidence="2">
    <location>
        <begin position="43"/>
        <end position="63"/>
    </location>
</feature>
<feature type="transmembrane region" description="Helical" evidence="2">
    <location>
        <begin position="176"/>
        <end position="197"/>
    </location>
</feature>
<dbReference type="Proteomes" id="UP000034140">
    <property type="component" value="Unassembled WGS sequence"/>
</dbReference>
<feature type="transmembrane region" description="Helical" evidence="2">
    <location>
        <begin position="209"/>
        <end position="229"/>
    </location>
</feature>
<feature type="transmembrane region" description="Helical" evidence="2">
    <location>
        <begin position="108"/>
        <end position="130"/>
    </location>
</feature>
<keyword evidence="2" id="KW-0472">Membrane</keyword>
<evidence type="ECO:0000256" key="1">
    <source>
        <dbReference type="SAM" id="Coils"/>
    </source>
</evidence>
<feature type="transmembrane region" description="Helical" evidence="2">
    <location>
        <begin position="12"/>
        <end position="31"/>
    </location>
</feature>